<dbReference type="Gene3D" id="2.30.110.10">
    <property type="entry name" value="Electron Transport, Fmn-binding Protein, Chain A"/>
    <property type="match status" value="1"/>
</dbReference>
<organism evidence="1 2">
    <name type="scientific">Candidatus Dojkabacteria bacterium</name>
    <dbReference type="NCBI Taxonomy" id="2099670"/>
    <lineage>
        <taxon>Bacteria</taxon>
        <taxon>Candidatus Dojkabacteria</taxon>
    </lineage>
</organism>
<gene>
    <name evidence="1" type="ORF">KC669_05220</name>
</gene>
<protein>
    <submittedName>
        <fullName evidence="1">Pyridoxamine 5'-phosphate oxidase family protein</fullName>
    </submittedName>
</protein>
<evidence type="ECO:0000313" key="2">
    <source>
        <dbReference type="Proteomes" id="UP000714915"/>
    </source>
</evidence>
<dbReference type="Proteomes" id="UP000714915">
    <property type="component" value="Unassembled WGS sequence"/>
</dbReference>
<reference evidence="1" key="1">
    <citation type="submission" date="2020-04" db="EMBL/GenBank/DDBJ databases">
        <authorList>
            <person name="Zhang T."/>
        </authorList>
    </citation>
    <scope>NUCLEOTIDE SEQUENCE</scope>
    <source>
        <strain evidence="1">HKST-UBA09</strain>
    </source>
</reference>
<dbReference type="EMBL" id="JAGQLF010000117">
    <property type="protein sequence ID" value="MCA9387404.1"/>
    <property type="molecule type" value="Genomic_DNA"/>
</dbReference>
<feature type="non-terminal residue" evidence="1">
    <location>
        <position position="62"/>
    </location>
</feature>
<dbReference type="AlphaFoldDB" id="A0A955LC33"/>
<name>A0A955LC33_9BACT</name>
<comment type="caution">
    <text evidence="1">The sequence shown here is derived from an EMBL/GenBank/DDBJ whole genome shotgun (WGS) entry which is preliminary data.</text>
</comment>
<reference evidence="1" key="2">
    <citation type="journal article" date="2021" name="Microbiome">
        <title>Successional dynamics and alternative stable states in a saline activated sludge microbial community over 9 years.</title>
        <authorList>
            <person name="Wang Y."/>
            <person name="Ye J."/>
            <person name="Ju F."/>
            <person name="Liu L."/>
            <person name="Boyd J.A."/>
            <person name="Deng Y."/>
            <person name="Parks D.H."/>
            <person name="Jiang X."/>
            <person name="Yin X."/>
            <person name="Woodcroft B.J."/>
            <person name="Tyson G.W."/>
            <person name="Hugenholtz P."/>
            <person name="Polz M.F."/>
            <person name="Zhang T."/>
        </authorList>
    </citation>
    <scope>NUCLEOTIDE SEQUENCE</scope>
    <source>
        <strain evidence="1">HKST-UBA09</strain>
    </source>
</reference>
<accession>A0A955LC33</accession>
<evidence type="ECO:0000313" key="1">
    <source>
        <dbReference type="EMBL" id="MCA9387404.1"/>
    </source>
</evidence>
<dbReference type="SUPFAM" id="SSF50475">
    <property type="entry name" value="FMN-binding split barrel"/>
    <property type="match status" value="1"/>
</dbReference>
<sequence length="62" mass="7203">MRSKTYYETRAKEIISRVHYLTLATTSLDGTPWNSPLSYAVDKNFNFYFGSPKNTQHSQNII</sequence>
<proteinExistence type="predicted"/>
<dbReference type="InterPro" id="IPR012349">
    <property type="entry name" value="Split_barrel_FMN-bd"/>
</dbReference>